<evidence type="ECO:0000256" key="1">
    <source>
        <dbReference type="ARBA" id="ARBA00008738"/>
    </source>
</evidence>
<dbReference type="GO" id="GO:0008017">
    <property type="term" value="F:microtubule binding"/>
    <property type="evidence" value="ECO:0007669"/>
    <property type="project" value="InterPro"/>
</dbReference>
<reference evidence="3" key="1">
    <citation type="submission" date="2020-06" db="EMBL/GenBank/DDBJ databases">
        <title>Draft genome of Bugula neritina, a colonial animal packing powerful symbionts and potential medicines.</title>
        <authorList>
            <person name="Rayko M."/>
        </authorList>
    </citation>
    <scope>NUCLEOTIDE SEQUENCE [LARGE SCALE GENOMIC DNA]</scope>
    <source>
        <strain evidence="3">Kwan_BN1</strain>
    </source>
</reference>
<feature type="region of interest" description="Disordered" evidence="2">
    <location>
        <begin position="44"/>
        <end position="65"/>
    </location>
</feature>
<dbReference type="GO" id="GO:0005879">
    <property type="term" value="C:axonemal microtubule"/>
    <property type="evidence" value="ECO:0007669"/>
    <property type="project" value="TreeGrafter"/>
</dbReference>
<keyword evidence="4" id="KW-1185">Reference proteome</keyword>
<evidence type="ECO:0000256" key="2">
    <source>
        <dbReference type="SAM" id="MobiDB-lite"/>
    </source>
</evidence>
<comment type="caution">
    <text evidence="3">The sequence shown here is derived from an EMBL/GenBank/DDBJ whole genome shotgun (WGS) entry which is preliminary data.</text>
</comment>
<dbReference type="Proteomes" id="UP000593567">
    <property type="component" value="Unassembled WGS sequence"/>
</dbReference>
<dbReference type="PANTHER" id="PTHR31516:SF17">
    <property type="entry name" value="STABILIZER OF AXONEMAL MICROTUBULES 2"/>
    <property type="match status" value="1"/>
</dbReference>
<gene>
    <name evidence="3" type="ORF">EB796_004638</name>
</gene>
<proteinExistence type="inferred from homology"/>
<dbReference type="AlphaFoldDB" id="A0A7J7KFN4"/>
<dbReference type="EMBL" id="VXIV02000630">
    <property type="protein sequence ID" value="KAF6037077.1"/>
    <property type="molecule type" value="Genomic_DNA"/>
</dbReference>
<feature type="region of interest" description="Disordered" evidence="2">
    <location>
        <begin position="161"/>
        <end position="190"/>
    </location>
</feature>
<dbReference type="OrthoDB" id="365640at2759"/>
<sequence length="190" mass="22065">MVKKCICQICVCGRHRCPHRPFTAKGSGPCAFSEYHDEYKKKNGGKLPSFKPTHQPIKNSDPMSDKTTQRVDFIKHPGMRPVFRQPEQYIKPGGDIDTMTSYKKDYVPKDVAPPKAFRRDDARKVQGRFEGDPTYRSDYRKWALPEKKLYHDPNLYKAPDAPFEGEPTYKSDYHKHPFSMRQSLRPDEGL</sequence>
<accession>A0A7J7KFN4</accession>
<evidence type="ECO:0000313" key="3">
    <source>
        <dbReference type="EMBL" id="KAF6037077.1"/>
    </source>
</evidence>
<dbReference type="InterPro" id="IPR033336">
    <property type="entry name" value="SAXO1/2"/>
</dbReference>
<dbReference type="GO" id="GO:0036126">
    <property type="term" value="C:sperm flagellum"/>
    <property type="evidence" value="ECO:0007669"/>
    <property type="project" value="TreeGrafter"/>
</dbReference>
<organism evidence="3 4">
    <name type="scientific">Bugula neritina</name>
    <name type="common">Brown bryozoan</name>
    <name type="synonym">Sertularia neritina</name>
    <dbReference type="NCBI Taxonomy" id="10212"/>
    <lineage>
        <taxon>Eukaryota</taxon>
        <taxon>Metazoa</taxon>
        <taxon>Spiralia</taxon>
        <taxon>Lophotrochozoa</taxon>
        <taxon>Bryozoa</taxon>
        <taxon>Gymnolaemata</taxon>
        <taxon>Cheilostomatida</taxon>
        <taxon>Flustrina</taxon>
        <taxon>Buguloidea</taxon>
        <taxon>Bugulidae</taxon>
        <taxon>Bugula</taxon>
    </lineage>
</organism>
<dbReference type="PANTHER" id="PTHR31516">
    <property type="entry name" value="STABILIZER OF AXONEMAL MICROTUBULES 2"/>
    <property type="match status" value="1"/>
</dbReference>
<comment type="similarity">
    <text evidence="1">Belongs to the FAM154 family.</text>
</comment>
<evidence type="ECO:0000313" key="4">
    <source>
        <dbReference type="Proteomes" id="UP000593567"/>
    </source>
</evidence>
<name>A0A7J7KFN4_BUGNE</name>
<dbReference type="Pfam" id="PF05217">
    <property type="entry name" value="SAXO1-2"/>
    <property type="match status" value="1"/>
</dbReference>
<dbReference type="GO" id="GO:0036064">
    <property type="term" value="C:ciliary basal body"/>
    <property type="evidence" value="ECO:0007669"/>
    <property type="project" value="TreeGrafter"/>
</dbReference>
<dbReference type="GO" id="GO:0005814">
    <property type="term" value="C:centriole"/>
    <property type="evidence" value="ECO:0007669"/>
    <property type="project" value="TreeGrafter"/>
</dbReference>
<protein>
    <submittedName>
        <fullName evidence="3">FAM154B</fullName>
    </submittedName>
</protein>